<dbReference type="AlphaFoldDB" id="A0A0H3ZMP9"/>
<protein>
    <submittedName>
        <fullName evidence="1">Uncharacterized protein</fullName>
    </submittedName>
</protein>
<evidence type="ECO:0000313" key="1">
    <source>
        <dbReference type="EMBL" id="AKN37548.1"/>
    </source>
</evidence>
<name>A0A0H3ZMP9_VIBSP</name>
<accession>A0A0H3ZMP9</accession>
<organism evidence="1">
    <name type="scientific">Vibrio splendidus</name>
    <dbReference type="NCBI Taxonomy" id="29497"/>
    <lineage>
        <taxon>Bacteria</taxon>
        <taxon>Pseudomonadati</taxon>
        <taxon>Pseudomonadota</taxon>
        <taxon>Gammaproteobacteria</taxon>
        <taxon>Vibrionales</taxon>
        <taxon>Vibrionaceae</taxon>
        <taxon>Vibrio</taxon>
    </lineage>
</organism>
<sequence>MVITLEANHLKHVFGQKSFSGITLNGFRQIRKSTLKP</sequence>
<reference evidence="1" key="1">
    <citation type="journal article" date="2015" name="MBio">
        <title>Eco-Evolutionary Dynamics of Episomes among Ecologically Cohesive Bacterial Populations.</title>
        <authorList>
            <person name="Xue H."/>
            <person name="Cordero O.X."/>
            <person name="Camas F.M."/>
            <person name="Trimble W."/>
            <person name="Meyer F."/>
            <person name="Guglielmini J."/>
            <person name="Rocha E.P."/>
            <person name="Polz M.F."/>
        </authorList>
    </citation>
    <scope>NUCLEOTIDE SEQUENCE</scope>
    <source>
        <strain evidence="1">5S_214</strain>
    </source>
</reference>
<proteinExistence type="predicted"/>
<dbReference type="EMBL" id="KP795539">
    <property type="protein sequence ID" value="AKN37548.1"/>
    <property type="molecule type" value="Genomic_DNA"/>
</dbReference>